<reference evidence="7 8" key="2">
    <citation type="submission" date="2018-11" db="EMBL/GenBank/DDBJ databases">
        <authorList>
            <consortium name="Pathogen Informatics"/>
        </authorList>
    </citation>
    <scope>NUCLEOTIDE SEQUENCE [LARGE SCALE GENOMIC DNA]</scope>
    <source>
        <strain evidence="7">Dakar</strain>
        <strain evidence="8">Dakar, Senegal</strain>
    </source>
</reference>
<comment type="similarity">
    <text evidence="2 5">Belongs to the phosphorylase b kinase regulatory chain family.</text>
</comment>
<evidence type="ECO:0000256" key="1">
    <source>
        <dbReference type="ARBA" id="ARBA00005131"/>
    </source>
</evidence>
<dbReference type="GO" id="GO:0005977">
    <property type="term" value="P:glycogen metabolic process"/>
    <property type="evidence" value="ECO:0007669"/>
    <property type="project" value="UniProtKB-UniPathway"/>
</dbReference>
<dbReference type="Pfam" id="PF00723">
    <property type="entry name" value="Glyco_hydro_15"/>
    <property type="match status" value="1"/>
</dbReference>
<evidence type="ECO:0000259" key="6">
    <source>
        <dbReference type="Pfam" id="PF00723"/>
    </source>
</evidence>
<evidence type="ECO:0000313" key="8">
    <source>
        <dbReference type="Proteomes" id="UP000279833"/>
    </source>
</evidence>
<reference evidence="9" key="1">
    <citation type="submission" date="2016-06" db="UniProtKB">
        <authorList>
            <consortium name="WormBaseParasite"/>
        </authorList>
    </citation>
    <scope>IDENTIFICATION</scope>
</reference>
<dbReference type="InterPro" id="IPR008928">
    <property type="entry name" value="6-hairpin_glycosidase_sf"/>
</dbReference>
<organism evidence="9">
    <name type="scientific">Schistosoma curassoni</name>
    <dbReference type="NCBI Taxonomy" id="6186"/>
    <lineage>
        <taxon>Eukaryota</taxon>
        <taxon>Metazoa</taxon>
        <taxon>Spiralia</taxon>
        <taxon>Lophotrochozoa</taxon>
        <taxon>Platyhelminthes</taxon>
        <taxon>Trematoda</taxon>
        <taxon>Digenea</taxon>
        <taxon>Strigeidida</taxon>
        <taxon>Schistosomatoidea</taxon>
        <taxon>Schistosomatidae</taxon>
        <taxon>Schistosoma</taxon>
    </lineage>
</organism>
<keyword evidence="8" id="KW-1185">Reference proteome</keyword>
<protein>
    <recommendedName>
        <fullName evidence="5">Phosphorylase b kinase regulatory subunit</fullName>
    </recommendedName>
</protein>
<evidence type="ECO:0000256" key="2">
    <source>
        <dbReference type="ARBA" id="ARBA00007128"/>
    </source>
</evidence>
<evidence type="ECO:0000313" key="9">
    <source>
        <dbReference type="WBParaSite" id="SCUD_0002184601-mRNA-1"/>
    </source>
</evidence>
<dbReference type="GO" id="GO:0005886">
    <property type="term" value="C:plasma membrane"/>
    <property type="evidence" value="ECO:0007669"/>
    <property type="project" value="UniProtKB-SubCell"/>
</dbReference>
<dbReference type="AlphaFoldDB" id="A0A183L3D5"/>
<keyword evidence="5" id="KW-0636">Prenylation</keyword>
<keyword evidence="5" id="KW-0449">Lipoprotein</keyword>
<dbReference type="WBParaSite" id="SCUD_0002184601-mRNA-1">
    <property type="protein sequence ID" value="SCUD_0002184601-mRNA-1"/>
    <property type="gene ID" value="SCUD_0002184601"/>
</dbReference>
<dbReference type="SUPFAM" id="SSF48208">
    <property type="entry name" value="Six-hairpin glycosidases"/>
    <property type="match status" value="1"/>
</dbReference>
<evidence type="ECO:0000256" key="5">
    <source>
        <dbReference type="RuleBase" id="RU364123"/>
    </source>
</evidence>
<dbReference type="UniPathway" id="UPA00163"/>
<dbReference type="GO" id="GO:0005964">
    <property type="term" value="C:phosphorylase kinase complex"/>
    <property type="evidence" value="ECO:0007669"/>
    <property type="project" value="TreeGrafter"/>
</dbReference>
<evidence type="ECO:0000313" key="7">
    <source>
        <dbReference type="EMBL" id="VDP76762.1"/>
    </source>
</evidence>
<dbReference type="GO" id="GO:0005516">
    <property type="term" value="F:calmodulin binding"/>
    <property type="evidence" value="ECO:0007669"/>
    <property type="project" value="UniProtKB-KW"/>
</dbReference>
<gene>
    <name evidence="7" type="ORF">SCUD_LOCUS21843</name>
</gene>
<keyword evidence="5" id="KW-1003">Cell membrane</keyword>
<dbReference type="STRING" id="6186.A0A183L3D5"/>
<accession>A0A183L3D5</accession>
<dbReference type="EMBL" id="UZAK01047595">
    <property type="protein sequence ID" value="VDP76762.1"/>
    <property type="molecule type" value="Genomic_DNA"/>
</dbReference>
<keyword evidence="5" id="KW-0119">Carbohydrate metabolism</keyword>
<sequence>MRSILMGWMQQSARLEYFKRVQNLDTCLHSRLDYETGEPIYDDHYKNLQMDCIGLYVIQLVQMIHSGLQIVYTKDEVAFVQNLVFYLERAYRIPDYGMWERGTKQNRNITELHASSICMAKAALESVAGFNIYGYEGGHSSILFMDADAHSRNRIIMTNLLPRESASKVNYVPLTSTISYSICEYHKL</sequence>
<comment type="subcellular location">
    <subcellularLocation>
        <location evidence="5">Cell membrane</location>
        <topology evidence="5">Lipid-anchor</topology>
        <orientation evidence="5">Cytoplasmic side</orientation>
    </subcellularLocation>
</comment>
<keyword evidence="3 5" id="KW-0321">Glycogen metabolism</keyword>
<dbReference type="InterPro" id="IPR011613">
    <property type="entry name" value="GH15-like"/>
</dbReference>
<comment type="pathway">
    <text evidence="1 5">Glycan biosynthesis; glycogen metabolism.</text>
</comment>
<name>A0A183L3D5_9TREM</name>
<keyword evidence="4 5" id="KW-0112">Calmodulin-binding</keyword>
<dbReference type="InterPro" id="IPR008734">
    <property type="entry name" value="PHK_A/B_su"/>
</dbReference>
<feature type="domain" description="GH15-like" evidence="6">
    <location>
        <begin position="1"/>
        <end position="134"/>
    </location>
</feature>
<evidence type="ECO:0000256" key="3">
    <source>
        <dbReference type="ARBA" id="ARBA00022600"/>
    </source>
</evidence>
<evidence type="ECO:0000256" key="4">
    <source>
        <dbReference type="ARBA" id="ARBA00022860"/>
    </source>
</evidence>
<dbReference type="PANTHER" id="PTHR10749">
    <property type="entry name" value="PHOSPHORYLASE B KINASE REGULATORY SUBUNIT"/>
    <property type="match status" value="1"/>
</dbReference>
<dbReference type="PANTHER" id="PTHR10749:SF8">
    <property type="entry name" value="PHOSPHORYLASE B KINASE REGULATORY SUBUNIT BETA"/>
    <property type="match status" value="1"/>
</dbReference>
<dbReference type="Proteomes" id="UP000279833">
    <property type="component" value="Unassembled WGS sequence"/>
</dbReference>
<proteinExistence type="inferred from homology"/>
<keyword evidence="5" id="KW-0472">Membrane</keyword>
<comment type="function">
    <text evidence="5">Phosphorylase b kinase catalyzes the phosphorylation of serine in certain substrates, including troponin I.</text>
</comment>